<dbReference type="SUPFAM" id="SSF48403">
    <property type="entry name" value="Ankyrin repeat"/>
    <property type="match status" value="2"/>
</dbReference>
<dbReference type="Pfam" id="PF12796">
    <property type="entry name" value="Ank_2"/>
    <property type="match status" value="3"/>
</dbReference>
<evidence type="ECO:0000256" key="3">
    <source>
        <dbReference type="PROSITE-ProRule" id="PRU00023"/>
    </source>
</evidence>
<feature type="region of interest" description="Disordered" evidence="4">
    <location>
        <begin position="558"/>
        <end position="582"/>
    </location>
</feature>
<feature type="repeat" description="ANK" evidence="3">
    <location>
        <begin position="856"/>
        <end position="888"/>
    </location>
</feature>
<dbReference type="PANTHER" id="PTHR24198">
    <property type="entry name" value="ANKYRIN REPEAT AND PROTEIN KINASE DOMAIN-CONTAINING PROTEIN"/>
    <property type="match status" value="1"/>
</dbReference>
<sequence length="1091" mass="122225">MVLICLQLWKSHAYTCSSIIAVHGLNPFNSAGHALNTWRKPQDDDGSLWLRDFFPKVQPNARIFLYEYNSSPVFSAGRDSFVREANQLLDEILGARWQMVVDCADFPSIRKTTESKLESRLWTKAKTNVNLHLQALVNSRANPQYRRIEKSTHSLVFFGTPHAGPSTDLQVGLGMACAKIARSLSFQPPGIISVLEQGTLFADLLSENFRHQLENYKILSCYESSGDIIVPFDSAVLKLPGHRETQLRINADHSSMCRFDTNIQSDLDNYRKVERNLQMLCADALVGSSECGRHPGRNDQNVSNGGVDLSDVLLRRVNLPKGTLSVPIIVSTDNLAENYSITLSSVPELAWEVYRLCERASSSALAEIASDVSNLHVALRTIKDRLETDTYSTDYRYRVENLLSDCCQTLQGLASVVKSHGAVSFRARQHLIHSSPDIYGLKQWRAKLASNLSTTERLNQDLTSRSMNDLVTRLDELITSINAGVEVTSTLSSHMSSRPLSFFLEHDKEWNELSQELSDLGFSPHMLSEQRAYILNWIENAAISGRLELQPSLGETEAFLSDNGSNRTITTDLSSPSDERFDRVRRNESRRNAIKRMPVPITGGDHRQKANARTWAYSLLDRVRHGHTFFAIENAVDRGDTSAVQRLLQKEEIIRSMQLGRTRPVERAIRNNDLGMLRLLVEQGSSINWSKILAEPLHSALWKREPGDLIVTLVECGAGFGSREIASAMSWSPETTVSKMFDVADSLEHDKYCHIFLYNAARSGYRNIFESLVRQYGGINSLVEGTTPFHIACGSGNLDIIRQGLEMGGNLKARDLDGETPLHAIAWGEVHEKWDIRATLQFFVDNGADINERTSSGKSLLHLAAETSNIYSMKALIQNGLSCNATDKYGNTPLHTASCRKEIGRTAAHHLYSYPTPPYQPVLRRRCTQIDFRELLTLNFLERKSKPSRCGGEEATRTLLQYGASVDMKNHVGLTPLHLASESGELARMKALLEHGADPNVTDNEGWTALRYALSSHSAPAVELLLELQVDLNGSTWVRIGRESREKLTIFEHAELMRASELLHILREHGRPRTLNGIQLSHRTSIVEESD</sequence>
<dbReference type="PRINTS" id="PR01415">
    <property type="entry name" value="ANKYRIN"/>
</dbReference>
<dbReference type="AlphaFoldDB" id="A0A2B7X1Y4"/>
<dbReference type="STRING" id="1447883.A0A2B7X1Y4"/>
<feature type="repeat" description="ANK" evidence="3">
    <location>
        <begin position="784"/>
        <end position="816"/>
    </location>
</feature>
<dbReference type="EMBL" id="PDNA01000218">
    <property type="protein sequence ID" value="PGH02850.1"/>
    <property type="molecule type" value="Genomic_DNA"/>
</dbReference>
<reference evidence="5 6" key="1">
    <citation type="submission" date="2017-10" db="EMBL/GenBank/DDBJ databases">
        <title>Comparative genomics in systemic dimorphic fungi from Ajellomycetaceae.</title>
        <authorList>
            <person name="Munoz J.F."/>
            <person name="Mcewen J.G."/>
            <person name="Clay O.K."/>
            <person name="Cuomo C.A."/>
        </authorList>
    </citation>
    <scope>NUCLEOTIDE SEQUENCE [LARGE SCALE GENOMIC DNA]</scope>
    <source>
        <strain evidence="5 6">UAMH7299</strain>
    </source>
</reference>
<feature type="repeat" description="ANK" evidence="3">
    <location>
        <begin position="817"/>
        <end position="855"/>
    </location>
</feature>
<dbReference type="OrthoDB" id="341259at2759"/>
<dbReference type="Gene3D" id="1.25.40.20">
    <property type="entry name" value="Ankyrin repeat-containing domain"/>
    <property type="match status" value="1"/>
</dbReference>
<dbReference type="SMART" id="SM00248">
    <property type="entry name" value="ANK"/>
    <property type="match status" value="9"/>
</dbReference>
<keyword evidence="2 3" id="KW-0040">ANK repeat</keyword>
<dbReference type="PROSITE" id="PS50297">
    <property type="entry name" value="ANK_REP_REGION"/>
    <property type="match status" value="3"/>
</dbReference>
<evidence type="ECO:0000256" key="2">
    <source>
        <dbReference type="ARBA" id="ARBA00023043"/>
    </source>
</evidence>
<gene>
    <name evidence="5" type="ORF">AJ80_08800</name>
</gene>
<evidence type="ECO:0000256" key="4">
    <source>
        <dbReference type="SAM" id="MobiDB-lite"/>
    </source>
</evidence>
<accession>A0A2B7X1Y4</accession>
<evidence type="ECO:0000313" key="5">
    <source>
        <dbReference type="EMBL" id="PGH02850.1"/>
    </source>
</evidence>
<name>A0A2B7X1Y4_POLH7</name>
<keyword evidence="6" id="KW-1185">Reference proteome</keyword>
<evidence type="ECO:0000313" key="6">
    <source>
        <dbReference type="Proteomes" id="UP000224634"/>
    </source>
</evidence>
<evidence type="ECO:0000256" key="1">
    <source>
        <dbReference type="ARBA" id="ARBA00022737"/>
    </source>
</evidence>
<dbReference type="InterPro" id="IPR002110">
    <property type="entry name" value="Ankyrin_rpt"/>
</dbReference>
<dbReference type="Proteomes" id="UP000224634">
    <property type="component" value="Unassembled WGS sequence"/>
</dbReference>
<dbReference type="PANTHER" id="PTHR24198:SF165">
    <property type="entry name" value="ANKYRIN REPEAT-CONTAINING PROTEIN-RELATED"/>
    <property type="match status" value="1"/>
</dbReference>
<organism evidence="5 6">
    <name type="scientific">Polytolypa hystricis (strain UAMH7299)</name>
    <dbReference type="NCBI Taxonomy" id="1447883"/>
    <lineage>
        <taxon>Eukaryota</taxon>
        <taxon>Fungi</taxon>
        <taxon>Dikarya</taxon>
        <taxon>Ascomycota</taxon>
        <taxon>Pezizomycotina</taxon>
        <taxon>Eurotiomycetes</taxon>
        <taxon>Eurotiomycetidae</taxon>
        <taxon>Onygenales</taxon>
        <taxon>Onygenales incertae sedis</taxon>
        <taxon>Polytolypa</taxon>
    </lineage>
</organism>
<comment type="caution">
    <text evidence="5">The sequence shown here is derived from an EMBL/GenBank/DDBJ whole genome shotgun (WGS) entry which is preliminary data.</text>
</comment>
<feature type="repeat" description="ANK" evidence="3">
    <location>
        <begin position="972"/>
        <end position="1004"/>
    </location>
</feature>
<keyword evidence="1" id="KW-0677">Repeat</keyword>
<dbReference type="InterPro" id="IPR036770">
    <property type="entry name" value="Ankyrin_rpt-contain_sf"/>
</dbReference>
<dbReference type="PROSITE" id="PS50088">
    <property type="entry name" value="ANK_REPEAT"/>
    <property type="match status" value="4"/>
</dbReference>
<proteinExistence type="predicted"/>
<feature type="compositionally biased region" description="Polar residues" evidence="4">
    <location>
        <begin position="562"/>
        <end position="576"/>
    </location>
</feature>
<protein>
    <submittedName>
        <fullName evidence="5">Uncharacterized protein</fullName>
    </submittedName>
</protein>